<gene>
    <name evidence="1" type="ORF">DPM19_29570</name>
</gene>
<dbReference type="RefSeq" id="WP_111871361.1">
    <property type="nucleotide sequence ID" value="NZ_QLYX01000018.1"/>
</dbReference>
<dbReference type="EMBL" id="QLYX01000018">
    <property type="protein sequence ID" value="RAY11461.1"/>
    <property type="molecule type" value="Genomic_DNA"/>
</dbReference>
<organism evidence="1 2">
    <name type="scientific">Actinomadura craniellae</name>
    <dbReference type="NCBI Taxonomy" id="2231787"/>
    <lineage>
        <taxon>Bacteria</taxon>
        <taxon>Bacillati</taxon>
        <taxon>Actinomycetota</taxon>
        <taxon>Actinomycetes</taxon>
        <taxon>Streptosporangiales</taxon>
        <taxon>Thermomonosporaceae</taxon>
        <taxon>Actinomadura</taxon>
    </lineage>
</organism>
<name>A0A365GXA3_9ACTN</name>
<sequence>MNDGLFPPPGGGDGYMLTPGVHGRIARRLDAASDALDAKAAGMPPAPDAGICSALVAAGLGLFCNSLGDLVEGLNVYASTVAHNRQVYENAEGAAKIVITPNRCGPAPAP</sequence>
<protein>
    <submittedName>
        <fullName evidence="1">Uncharacterized protein</fullName>
    </submittedName>
</protein>
<keyword evidence="2" id="KW-1185">Reference proteome</keyword>
<dbReference type="Proteomes" id="UP000251891">
    <property type="component" value="Unassembled WGS sequence"/>
</dbReference>
<evidence type="ECO:0000313" key="1">
    <source>
        <dbReference type="EMBL" id="RAY11461.1"/>
    </source>
</evidence>
<proteinExistence type="predicted"/>
<accession>A0A365GXA3</accession>
<evidence type="ECO:0000313" key="2">
    <source>
        <dbReference type="Proteomes" id="UP000251891"/>
    </source>
</evidence>
<comment type="caution">
    <text evidence="1">The sequence shown here is derived from an EMBL/GenBank/DDBJ whole genome shotgun (WGS) entry which is preliminary data.</text>
</comment>
<reference evidence="1 2" key="1">
    <citation type="submission" date="2018-06" db="EMBL/GenBank/DDBJ databases">
        <title>Actinomadura craniellae sp. nov. isolated from marine sponge Craniella sp.</title>
        <authorList>
            <person name="Li L."/>
            <person name="Xu Q.H."/>
            <person name="Lin H.W."/>
            <person name="Lu Y.H."/>
        </authorList>
    </citation>
    <scope>NUCLEOTIDE SEQUENCE [LARGE SCALE GENOMIC DNA]</scope>
    <source>
        <strain evidence="1 2">LHW63021</strain>
    </source>
</reference>
<dbReference type="AlphaFoldDB" id="A0A365GXA3"/>